<evidence type="ECO:0000313" key="1">
    <source>
        <dbReference type="EMBL" id="KAH6922142.1"/>
    </source>
</evidence>
<comment type="caution">
    <text evidence="1">The sequence shown here is derived from an EMBL/GenBank/DDBJ whole genome shotgun (WGS) entry which is preliminary data.</text>
</comment>
<proteinExistence type="predicted"/>
<dbReference type="Proteomes" id="UP000821845">
    <property type="component" value="Chromosome 9"/>
</dbReference>
<gene>
    <name evidence="1" type="ORF">HPB50_009891</name>
</gene>
<evidence type="ECO:0000313" key="2">
    <source>
        <dbReference type="Proteomes" id="UP000821845"/>
    </source>
</evidence>
<organism evidence="1 2">
    <name type="scientific">Hyalomma asiaticum</name>
    <name type="common">Tick</name>
    <dbReference type="NCBI Taxonomy" id="266040"/>
    <lineage>
        <taxon>Eukaryota</taxon>
        <taxon>Metazoa</taxon>
        <taxon>Ecdysozoa</taxon>
        <taxon>Arthropoda</taxon>
        <taxon>Chelicerata</taxon>
        <taxon>Arachnida</taxon>
        <taxon>Acari</taxon>
        <taxon>Parasitiformes</taxon>
        <taxon>Ixodida</taxon>
        <taxon>Ixodoidea</taxon>
        <taxon>Ixodidae</taxon>
        <taxon>Hyalomminae</taxon>
        <taxon>Hyalomma</taxon>
    </lineage>
</organism>
<name>A0ACB7RHI9_HYAAI</name>
<keyword evidence="2" id="KW-1185">Reference proteome</keyword>
<accession>A0ACB7RHI9</accession>
<dbReference type="EMBL" id="CM023489">
    <property type="protein sequence ID" value="KAH6922142.1"/>
    <property type="molecule type" value="Genomic_DNA"/>
</dbReference>
<protein>
    <submittedName>
        <fullName evidence="1">Uncharacterized protein</fullName>
    </submittedName>
</protein>
<sequence>MRARWYGARFVIGYTVRPSAIAQRRRRHPRVGLSFVTVPPMPAASRSGARVMLVRVCLAGEASTYSSGVRANEVKDVRRIVPGGAVLSPLQSPPSRR</sequence>
<reference evidence="1" key="1">
    <citation type="submission" date="2020-05" db="EMBL/GenBank/DDBJ databases">
        <title>Large-scale comparative analyses of tick genomes elucidate their genetic diversity and vector capacities.</title>
        <authorList>
            <person name="Jia N."/>
            <person name="Wang J."/>
            <person name="Shi W."/>
            <person name="Du L."/>
            <person name="Sun Y."/>
            <person name="Zhan W."/>
            <person name="Jiang J."/>
            <person name="Wang Q."/>
            <person name="Zhang B."/>
            <person name="Ji P."/>
            <person name="Sakyi L.B."/>
            <person name="Cui X."/>
            <person name="Yuan T."/>
            <person name="Jiang B."/>
            <person name="Yang W."/>
            <person name="Lam T.T.-Y."/>
            <person name="Chang Q."/>
            <person name="Ding S."/>
            <person name="Wang X."/>
            <person name="Zhu J."/>
            <person name="Ruan X."/>
            <person name="Zhao L."/>
            <person name="Wei J."/>
            <person name="Que T."/>
            <person name="Du C."/>
            <person name="Cheng J."/>
            <person name="Dai P."/>
            <person name="Han X."/>
            <person name="Huang E."/>
            <person name="Gao Y."/>
            <person name="Liu J."/>
            <person name="Shao H."/>
            <person name="Ye R."/>
            <person name="Li L."/>
            <person name="Wei W."/>
            <person name="Wang X."/>
            <person name="Wang C."/>
            <person name="Yang T."/>
            <person name="Huo Q."/>
            <person name="Li W."/>
            <person name="Guo W."/>
            <person name="Chen H."/>
            <person name="Zhou L."/>
            <person name="Ni X."/>
            <person name="Tian J."/>
            <person name="Zhou Y."/>
            <person name="Sheng Y."/>
            <person name="Liu T."/>
            <person name="Pan Y."/>
            <person name="Xia L."/>
            <person name="Li J."/>
            <person name="Zhao F."/>
            <person name="Cao W."/>
        </authorList>
    </citation>
    <scope>NUCLEOTIDE SEQUENCE</scope>
    <source>
        <strain evidence="1">Hyas-2018</strain>
    </source>
</reference>